<dbReference type="STRING" id="23.BEL05_13585"/>
<comment type="caution">
    <text evidence="1">The sequence shown here is derived from an EMBL/GenBank/DDBJ whole genome shotgun (WGS) entry which is preliminary data.</text>
</comment>
<dbReference type="Gene3D" id="3.40.50.1820">
    <property type="entry name" value="alpha/beta hydrolase"/>
    <property type="match status" value="1"/>
</dbReference>
<sequence>MKLVLVHGIFNTGHVMAWMKKRFEQQGHECFNPTIAPFDGRHGIEYAASVLKSAIDQRFGNHAEIVLVGFSMGGIVARYYLQMLGGAERTRSLYSISSPHNGSYLAYLPYPSKGIKQLRPNSALLQVLDRHVDGLSKVQLYSFRTPMDLTIVPSRSSHWPLASNKVFMVPLHLSMIFSRRVVDEISVSAMGYPSLP</sequence>
<name>A0A1E5IS02_SHECO</name>
<reference evidence="1 2" key="1">
    <citation type="submission" date="2016-07" db="EMBL/GenBank/DDBJ databases">
        <title>Whole-genome of two Shewanella species isolated from a digestive organ of sea cucumber Apostichopus japonicus Selenka 1867.</title>
        <authorList>
            <person name="Hong H.-H."/>
            <person name="Choi H."/>
            <person name="Cheon S."/>
            <person name="Oh J.-S."/>
            <person name="Lee H.-G."/>
            <person name="Park C."/>
        </authorList>
    </citation>
    <scope>NUCLEOTIDE SEQUENCE [LARGE SCALE GENOMIC DNA]</scope>
    <source>
        <strain evidence="1 2">CSB03KR</strain>
    </source>
</reference>
<dbReference type="SUPFAM" id="SSF53474">
    <property type="entry name" value="alpha/beta-Hydrolases"/>
    <property type="match status" value="1"/>
</dbReference>
<dbReference type="InterPro" id="IPR029058">
    <property type="entry name" value="AB_hydrolase_fold"/>
</dbReference>
<gene>
    <name evidence="1" type="ORF">BEL05_13585</name>
</gene>
<organism evidence="1 2">
    <name type="scientific">Shewanella colwelliana</name>
    <name type="common">Alteromonas colwelliana</name>
    <dbReference type="NCBI Taxonomy" id="23"/>
    <lineage>
        <taxon>Bacteria</taxon>
        <taxon>Pseudomonadati</taxon>
        <taxon>Pseudomonadota</taxon>
        <taxon>Gammaproteobacteria</taxon>
        <taxon>Alteromonadales</taxon>
        <taxon>Shewanellaceae</taxon>
        <taxon>Shewanella</taxon>
    </lineage>
</organism>
<protein>
    <submittedName>
        <fullName evidence="1">Lipase</fullName>
    </submittedName>
</protein>
<evidence type="ECO:0000313" key="2">
    <source>
        <dbReference type="Proteomes" id="UP000095230"/>
    </source>
</evidence>
<accession>A0A1E5IS02</accession>
<dbReference type="PANTHER" id="PTHR37946">
    <property type="entry name" value="SLL1969 PROTEIN"/>
    <property type="match status" value="1"/>
</dbReference>
<dbReference type="OrthoDB" id="556502at2"/>
<evidence type="ECO:0000313" key="1">
    <source>
        <dbReference type="EMBL" id="OEG73296.1"/>
    </source>
</evidence>
<dbReference type="Proteomes" id="UP000095230">
    <property type="component" value="Unassembled WGS sequence"/>
</dbReference>
<proteinExistence type="predicted"/>
<dbReference type="Pfam" id="PF02089">
    <property type="entry name" value="Palm_thioest"/>
    <property type="match status" value="1"/>
</dbReference>
<dbReference type="AlphaFoldDB" id="A0A1E5IS02"/>
<dbReference type="PANTHER" id="PTHR37946:SF1">
    <property type="entry name" value="SLL1969 PROTEIN"/>
    <property type="match status" value="1"/>
</dbReference>
<dbReference type="EMBL" id="MCBT01000043">
    <property type="protein sequence ID" value="OEG73296.1"/>
    <property type="molecule type" value="Genomic_DNA"/>
</dbReference>
<dbReference type="RefSeq" id="WP_069671475.1">
    <property type="nucleotide sequence ID" value="NZ_MCBT01000043.1"/>
</dbReference>